<dbReference type="Pfam" id="PF00651">
    <property type="entry name" value="BTB"/>
    <property type="match status" value="1"/>
</dbReference>
<dbReference type="Gene3D" id="3.30.710.10">
    <property type="entry name" value="Potassium Channel Kv1.1, Chain A"/>
    <property type="match status" value="1"/>
</dbReference>
<dbReference type="InterPro" id="IPR000210">
    <property type="entry name" value="BTB/POZ_dom"/>
</dbReference>
<dbReference type="InterPro" id="IPR011333">
    <property type="entry name" value="SKP1/BTB/POZ_sf"/>
</dbReference>
<dbReference type="Gramene" id="OBART05G23060.1">
    <property type="protein sequence ID" value="OBART05G23060.1"/>
    <property type="gene ID" value="OBART05G23060"/>
</dbReference>
<evidence type="ECO:0000259" key="2">
    <source>
        <dbReference type="PROSITE" id="PS50097"/>
    </source>
</evidence>
<dbReference type="PANTHER" id="PTHR26379:SF187">
    <property type="entry name" value="OS07G0655300 PROTEIN"/>
    <property type="match status" value="1"/>
</dbReference>
<feature type="domain" description="BTB" evidence="2">
    <location>
        <begin position="77"/>
        <end position="148"/>
    </location>
</feature>
<dbReference type="GO" id="GO:0016567">
    <property type="term" value="P:protein ubiquitination"/>
    <property type="evidence" value="ECO:0007669"/>
    <property type="project" value="InterPro"/>
</dbReference>
<dbReference type="eggNOG" id="KOG1987">
    <property type="taxonomic scope" value="Eukaryota"/>
</dbReference>
<dbReference type="SMART" id="SM00225">
    <property type="entry name" value="BTB"/>
    <property type="match status" value="1"/>
</dbReference>
<evidence type="ECO:0000313" key="3">
    <source>
        <dbReference type="EnsemblPlants" id="OBART05G23060.1"/>
    </source>
</evidence>
<dbReference type="EnsemblPlants" id="OBART05G23060.1">
    <property type="protein sequence ID" value="OBART05G23060.1"/>
    <property type="gene ID" value="OBART05G23060"/>
</dbReference>
<proteinExistence type="predicted"/>
<reference evidence="3" key="1">
    <citation type="journal article" date="2009" name="Rice">
        <title>De Novo Next Generation Sequencing of Plant Genomes.</title>
        <authorList>
            <person name="Rounsley S."/>
            <person name="Marri P.R."/>
            <person name="Yu Y."/>
            <person name="He R."/>
            <person name="Sisneros N."/>
            <person name="Goicoechea J.L."/>
            <person name="Lee S.J."/>
            <person name="Angelova A."/>
            <person name="Kudrna D."/>
            <person name="Luo M."/>
            <person name="Affourtit J."/>
            <person name="Desany B."/>
            <person name="Knight J."/>
            <person name="Niazi F."/>
            <person name="Egholm M."/>
            <person name="Wing R.A."/>
        </authorList>
    </citation>
    <scope>NUCLEOTIDE SEQUENCE [LARGE SCALE GENOMIC DNA]</scope>
    <source>
        <strain evidence="3">cv. IRGC 105608</strain>
    </source>
</reference>
<dbReference type="PROSITE" id="PS50097">
    <property type="entry name" value="BTB"/>
    <property type="match status" value="1"/>
</dbReference>
<dbReference type="HOGENOM" id="CLU_1317307_0_0_1"/>
<reference evidence="3" key="2">
    <citation type="submission" date="2015-03" db="UniProtKB">
        <authorList>
            <consortium name="EnsemblPlants"/>
        </authorList>
    </citation>
    <scope>IDENTIFICATION</scope>
</reference>
<accession>A0A0D3G9W1</accession>
<dbReference type="STRING" id="65489.A0A0D3G9W1"/>
<dbReference type="Proteomes" id="UP000026960">
    <property type="component" value="Chromosome 5"/>
</dbReference>
<dbReference type="PANTHER" id="PTHR26379">
    <property type="entry name" value="BTB/POZ AND MATH DOMAIN-CONTAINING PROTEIN 1"/>
    <property type="match status" value="1"/>
</dbReference>
<organism evidence="3">
    <name type="scientific">Oryza barthii</name>
    <dbReference type="NCBI Taxonomy" id="65489"/>
    <lineage>
        <taxon>Eukaryota</taxon>
        <taxon>Viridiplantae</taxon>
        <taxon>Streptophyta</taxon>
        <taxon>Embryophyta</taxon>
        <taxon>Tracheophyta</taxon>
        <taxon>Spermatophyta</taxon>
        <taxon>Magnoliopsida</taxon>
        <taxon>Liliopsida</taxon>
        <taxon>Poales</taxon>
        <taxon>Poaceae</taxon>
        <taxon>BOP clade</taxon>
        <taxon>Oryzoideae</taxon>
        <taxon>Oryzeae</taxon>
        <taxon>Oryzinae</taxon>
        <taxon>Oryza</taxon>
    </lineage>
</organism>
<dbReference type="AlphaFoldDB" id="A0A0D3G9W1"/>
<comment type="pathway">
    <text evidence="1">Protein modification; protein ubiquitination.</text>
</comment>
<evidence type="ECO:0000313" key="4">
    <source>
        <dbReference type="Proteomes" id="UP000026960"/>
    </source>
</evidence>
<protein>
    <recommendedName>
        <fullName evidence="2">BTB domain-containing protein</fullName>
    </recommendedName>
</protein>
<evidence type="ECO:0000256" key="1">
    <source>
        <dbReference type="ARBA" id="ARBA00004906"/>
    </source>
</evidence>
<name>A0A0D3G9W1_9ORYZ</name>
<dbReference type="SUPFAM" id="SSF54695">
    <property type="entry name" value="POZ domain"/>
    <property type="match status" value="1"/>
</dbReference>
<keyword evidence="4" id="KW-1185">Reference proteome</keyword>
<dbReference type="PaxDb" id="65489-OBART05G23060.1"/>
<sequence length="225" mass="24800">MAEHLLIVARSIQDGGCYEKPFFVNISRWPACNMSGISDPVPPPCPSTCLKNYADRSGGVAASSSRGKSWRSRGKDADVAFEVGGGGGERFAAHRCVLAARSKVFKAELFGAMKEGDAACVVRIDDMEPQVFRALLFFVYTDSLPEMRKEEEEAICQRLLVAAEVYGMERLKLICESKLCKYIDVGTVAFIMALVDQYHCHGPWPHEGLLRFCQLSRQSNGGVSH</sequence>
<dbReference type="InterPro" id="IPR045005">
    <property type="entry name" value="BPM1-6"/>
</dbReference>